<dbReference type="EC" id="2.7.4.16" evidence="1"/>
<evidence type="ECO:0000259" key="3">
    <source>
        <dbReference type="Pfam" id="PF02769"/>
    </source>
</evidence>
<dbReference type="InterPro" id="IPR006283">
    <property type="entry name" value="ThiL-like"/>
</dbReference>
<keyword evidence="5" id="KW-1185">Reference proteome</keyword>
<dbReference type="PATRIC" id="fig|292563.3.peg.2651"/>
<dbReference type="Gene3D" id="3.30.1330.10">
    <property type="entry name" value="PurM-like, N-terminal domain"/>
    <property type="match status" value="1"/>
</dbReference>
<dbReference type="GO" id="GO:0000287">
    <property type="term" value="F:magnesium ion binding"/>
    <property type="evidence" value="ECO:0007669"/>
    <property type="project" value="UniProtKB-UniRule"/>
</dbReference>
<feature type="binding site" evidence="1">
    <location>
        <position position="147"/>
    </location>
    <ligand>
        <name>ATP</name>
        <dbReference type="ChEBI" id="CHEBI:30616"/>
    </ligand>
</feature>
<dbReference type="HAMAP" id="MF_02128">
    <property type="entry name" value="TMP_kinase"/>
    <property type="match status" value="1"/>
</dbReference>
<feature type="binding site" evidence="1">
    <location>
        <position position="52"/>
    </location>
    <ligand>
        <name>substrate</name>
    </ligand>
</feature>
<keyword evidence="1 4" id="KW-0808">Transferase</keyword>
<feature type="binding site" evidence="1">
    <location>
        <position position="104"/>
    </location>
    <ligand>
        <name>ATP</name>
        <dbReference type="ChEBI" id="CHEBI:30616"/>
    </ligand>
</feature>
<dbReference type="STRING" id="292563.Cyast_2535"/>
<feature type="binding site" evidence="1">
    <location>
        <position position="218"/>
    </location>
    <ligand>
        <name>ATP</name>
        <dbReference type="ChEBI" id="CHEBI:30616"/>
    </ligand>
</feature>
<feature type="binding site" evidence="1">
    <location>
        <position position="44"/>
    </location>
    <ligand>
        <name>Mg(2+)</name>
        <dbReference type="ChEBI" id="CHEBI:18420"/>
        <label>1</label>
    </ligand>
</feature>
<gene>
    <name evidence="1" type="primary">thiL</name>
    <name evidence="4" type="ordered locus">Cyast_2535</name>
</gene>
<dbReference type="eggNOG" id="COG0611">
    <property type="taxonomic scope" value="Bacteria"/>
</dbReference>
<keyword evidence="1" id="KW-0547">Nucleotide-binding</keyword>
<organism evidence="4 5">
    <name type="scientific">Cyanobacterium stanieri (strain ATCC 29140 / PCC 7202)</name>
    <dbReference type="NCBI Taxonomy" id="292563"/>
    <lineage>
        <taxon>Bacteria</taxon>
        <taxon>Bacillati</taxon>
        <taxon>Cyanobacteriota</taxon>
        <taxon>Cyanophyceae</taxon>
        <taxon>Oscillatoriophycideae</taxon>
        <taxon>Chroococcales</taxon>
        <taxon>Geminocystaceae</taxon>
        <taxon>Cyanobacterium</taxon>
    </lineage>
</organism>
<keyword evidence="1 4" id="KW-0418">Kinase</keyword>
<feature type="binding site" evidence="1">
    <location>
        <position position="219"/>
    </location>
    <ligand>
        <name>Mg(2+)</name>
        <dbReference type="ChEBI" id="CHEBI:18420"/>
        <label>5</label>
    </ligand>
</feature>
<name>K9YQT8_CYASC</name>
<keyword evidence="1" id="KW-0479">Metal-binding</keyword>
<feature type="binding site" evidence="1">
    <location>
        <position position="74"/>
    </location>
    <ligand>
        <name>Mg(2+)</name>
        <dbReference type="ChEBI" id="CHEBI:18420"/>
        <label>4</label>
    </ligand>
</feature>
<comment type="function">
    <text evidence="1">Catalyzes the ATP-dependent phosphorylation of thiamine-monophosphate (TMP) to form thiamine-pyrophosphate (TPP), the active form of vitamin B1.</text>
</comment>
<comment type="catalytic activity">
    <reaction evidence="1">
        <text>thiamine phosphate + ATP = thiamine diphosphate + ADP</text>
        <dbReference type="Rhea" id="RHEA:15913"/>
        <dbReference type="ChEBI" id="CHEBI:30616"/>
        <dbReference type="ChEBI" id="CHEBI:37575"/>
        <dbReference type="ChEBI" id="CHEBI:58937"/>
        <dbReference type="ChEBI" id="CHEBI:456216"/>
        <dbReference type="EC" id="2.7.4.16"/>
    </reaction>
</comment>
<feature type="binding site" evidence="1">
    <location>
        <position position="267"/>
    </location>
    <ligand>
        <name>substrate</name>
    </ligand>
</feature>
<dbReference type="InterPro" id="IPR016188">
    <property type="entry name" value="PurM-like_N"/>
</dbReference>
<dbReference type="PANTHER" id="PTHR30270:SF0">
    <property type="entry name" value="THIAMINE-MONOPHOSPHATE KINASE"/>
    <property type="match status" value="1"/>
</dbReference>
<feature type="binding site" evidence="1">
    <location>
        <position position="216"/>
    </location>
    <ligand>
        <name>Mg(2+)</name>
        <dbReference type="ChEBI" id="CHEBI:18420"/>
        <label>3</label>
    </ligand>
</feature>
<evidence type="ECO:0000313" key="5">
    <source>
        <dbReference type="Proteomes" id="UP000010483"/>
    </source>
</evidence>
<evidence type="ECO:0000259" key="2">
    <source>
        <dbReference type="Pfam" id="PF00586"/>
    </source>
</evidence>
<dbReference type="UniPathway" id="UPA00060">
    <property type="reaction ID" value="UER00142"/>
</dbReference>
<dbReference type="PIRSF" id="PIRSF005303">
    <property type="entry name" value="Thiam_monoph_kin"/>
    <property type="match status" value="1"/>
</dbReference>
<proteinExistence type="inferred from homology"/>
<comment type="pathway">
    <text evidence="1">Cofactor biosynthesis; thiamine diphosphate biosynthesis; thiamine diphosphate from thiamine phosphate: step 1/1.</text>
</comment>
<dbReference type="Proteomes" id="UP000010483">
    <property type="component" value="Chromosome"/>
</dbReference>
<dbReference type="KEGG" id="csn:Cyast_2535"/>
<feature type="binding site" evidence="1">
    <location>
        <position position="28"/>
    </location>
    <ligand>
        <name>Mg(2+)</name>
        <dbReference type="ChEBI" id="CHEBI:18420"/>
        <label>3</label>
    </ligand>
</feature>
<feature type="binding site" evidence="1">
    <location>
        <begin position="121"/>
        <end position="122"/>
    </location>
    <ligand>
        <name>ATP</name>
        <dbReference type="ChEBI" id="CHEBI:30616"/>
    </ligand>
</feature>
<sequence>MELIKDLGEHELLRRLKAYCHPHLVGDDGAVLQVSEGMELVVSSDMLVENVHFSDRTTPPYMVGWRSVAANLSDLAAMGAYPLGITVALSLSPQTPWHWVESLYQGMNDCLKSFHTSIVGGDLTRGEVSAIAITALGEVKPEQKILRSTAQIGDSIVITGNHGLSRAGLEILLSPQKYQHIDQKTQQKLILAHQQPQPRLDLLPLLNPYHPITGMDSSDGLADAIIQICQQSNRGAKIYQDKIPIAPEILQIADLNTALKWTLFGGEDFELVLCLPPKKAQQLINHHHSKTKIIGEITEEKKVVLIDNNQPCSEHLLTQSEIFSHF</sequence>
<dbReference type="Gene3D" id="3.90.650.10">
    <property type="entry name" value="PurM-like C-terminal domain"/>
    <property type="match status" value="1"/>
</dbReference>
<dbReference type="GO" id="GO:0009030">
    <property type="term" value="F:thiamine-phosphate kinase activity"/>
    <property type="evidence" value="ECO:0007669"/>
    <property type="project" value="UniProtKB-UniRule"/>
</dbReference>
<dbReference type="InterPro" id="IPR036921">
    <property type="entry name" value="PurM-like_N_sf"/>
</dbReference>
<dbReference type="InterPro" id="IPR010918">
    <property type="entry name" value="PurM-like_C_dom"/>
</dbReference>
<keyword evidence="1" id="KW-0067">ATP-binding</keyword>
<feature type="binding site" evidence="1">
    <location>
        <position position="74"/>
    </location>
    <ligand>
        <name>Mg(2+)</name>
        <dbReference type="ChEBI" id="CHEBI:18420"/>
        <label>3</label>
    </ligand>
</feature>
<comment type="similarity">
    <text evidence="1">Belongs to the thiamine-monophosphate kinase family.</text>
</comment>
<feature type="binding site" evidence="1">
    <location>
        <position position="323"/>
    </location>
    <ligand>
        <name>substrate</name>
    </ligand>
</feature>
<keyword evidence="1" id="KW-0784">Thiamine biosynthesis</keyword>
<dbReference type="InterPro" id="IPR036676">
    <property type="entry name" value="PurM-like_C_sf"/>
</dbReference>
<dbReference type="GO" id="GO:0009229">
    <property type="term" value="P:thiamine diphosphate biosynthetic process"/>
    <property type="evidence" value="ECO:0007669"/>
    <property type="project" value="UniProtKB-UniRule"/>
</dbReference>
<dbReference type="EMBL" id="CP003940">
    <property type="protein sequence ID" value="AFZ48478.1"/>
    <property type="molecule type" value="Genomic_DNA"/>
</dbReference>
<comment type="miscellaneous">
    <text evidence="1">Reaction mechanism of ThiL seems to utilize a direct, inline transfer of the gamma-phosphate of ATP to TMP rather than a phosphorylated enzyme intermediate.</text>
</comment>
<feature type="domain" description="PurM-like C-terminal" evidence="3">
    <location>
        <begin position="152"/>
        <end position="307"/>
    </location>
</feature>
<feature type="domain" description="PurM-like N-terminal" evidence="2">
    <location>
        <begin position="26"/>
        <end position="139"/>
    </location>
</feature>
<dbReference type="SUPFAM" id="SSF56042">
    <property type="entry name" value="PurM C-terminal domain-like"/>
    <property type="match status" value="1"/>
</dbReference>
<protein>
    <recommendedName>
        <fullName evidence="1">Thiamine-monophosphate kinase</fullName>
        <shortName evidence="1">TMP kinase</shortName>
        <shortName evidence="1">Thiamine-phosphate kinase</shortName>
        <ecNumber evidence="1">2.7.4.16</ecNumber>
    </recommendedName>
</protein>
<keyword evidence="1" id="KW-0460">Magnesium</keyword>
<feature type="binding site" evidence="1">
    <location>
        <position position="45"/>
    </location>
    <ligand>
        <name>Mg(2+)</name>
        <dbReference type="ChEBI" id="CHEBI:18420"/>
        <label>2</label>
    </ligand>
</feature>
<reference evidence="5" key="1">
    <citation type="journal article" date="2013" name="Proc. Natl. Acad. Sci. U.S.A.">
        <title>Improving the coverage of the cyanobacterial phylum using diversity-driven genome sequencing.</title>
        <authorList>
            <person name="Shih P.M."/>
            <person name="Wu D."/>
            <person name="Latifi A."/>
            <person name="Axen S.D."/>
            <person name="Fewer D.P."/>
            <person name="Talla E."/>
            <person name="Calteau A."/>
            <person name="Cai F."/>
            <person name="Tandeau de Marsac N."/>
            <person name="Rippka R."/>
            <person name="Herdman M."/>
            <person name="Sivonen K."/>
            <person name="Coursin T."/>
            <person name="Laurent T."/>
            <person name="Goodwin L."/>
            <person name="Nolan M."/>
            <person name="Davenport K.W."/>
            <person name="Han C.S."/>
            <person name="Rubin E.M."/>
            <person name="Eisen J.A."/>
            <person name="Woyke T."/>
            <person name="Gugger M."/>
            <person name="Kerfeld C.A."/>
        </authorList>
    </citation>
    <scope>NUCLEOTIDE SEQUENCE [LARGE SCALE GENOMIC DNA]</scope>
    <source>
        <strain evidence="5">ATCC 29140 / PCC 7202</strain>
    </source>
</reference>
<evidence type="ECO:0000256" key="1">
    <source>
        <dbReference type="HAMAP-Rule" id="MF_02128"/>
    </source>
</evidence>
<feature type="binding site" evidence="1">
    <location>
        <position position="74"/>
    </location>
    <ligand>
        <name>Mg(2+)</name>
        <dbReference type="ChEBI" id="CHEBI:18420"/>
        <label>2</label>
    </ligand>
</feature>
<accession>K9YQT8</accession>
<dbReference type="CDD" id="cd02194">
    <property type="entry name" value="ThiL"/>
    <property type="match status" value="1"/>
</dbReference>
<feature type="binding site" evidence="1">
    <location>
        <position position="28"/>
    </location>
    <ligand>
        <name>Mg(2+)</name>
        <dbReference type="ChEBI" id="CHEBI:18420"/>
        <label>4</label>
    </ligand>
</feature>
<dbReference type="HOGENOM" id="CLU_046964_3_0_3"/>
<feature type="binding site" evidence="1">
    <location>
        <position position="45"/>
    </location>
    <ligand>
        <name>Mg(2+)</name>
        <dbReference type="ChEBI" id="CHEBI:18420"/>
        <label>1</label>
    </ligand>
</feature>
<dbReference type="AlphaFoldDB" id="K9YQT8"/>
<dbReference type="GO" id="GO:0005524">
    <property type="term" value="F:ATP binding"/>
    <property type="evidence" value="ECO:0007669"/>
    <property type="project" value="UniProtKB-UniRule"/>
</dbReference>
<dbReference type="GO" id="GO:0009228">
    <property type="term" value="P:thiamine biosynthetic process"/>
    <property type="evidence" value="ECO:0007669"/>
    <property type="project" value="UniProtKB-KW"/>
</dbReference>
<dbReference type="NCBIfam" id="TIGR01379">
    <property type="entry name" value="thiL"/>
    <property type="match status" value="1"/>
</dbReference>
<feature type="binding site" evidence="1">
    <location>
        <position position="43"/>
    </location>
    <ligand>
        <name>Mg(2+)</name>
        <dbReference type="ChEBI" id="CHEBI:18420"/>
        <label>4</label>
    </ligand>
</feature>
<dbReference type="Pfam" id="PF02769">
    <property type="entry name" value="AIRS_C"/>
    <property type="match status" value="1"/>
</dbReference>
<dbReference type="SUPFAM" id="SSF55326">
    <property type="entry name" value="PurM N-terminal domain-like"/>
    <property type="match status" value="1"/>
</dbReference>
<evidence type="ECO:0000313" key="4">
    <source>
        <dbReference type="EMBL" id="AFZ48478.1"/>
    </source>
</evidence>
<dbReference type="Pfam" id="PF00586">
    <property type="entry name" value="AIRS"/>
    <property type="match status" value="1"/>
</dbReference>
<dbReference type="PANTHER" id="PTHR30270">
    <property type="entry name" value="THIAMINE-MONOPHOSPHATE KINASE"/>
    <property type="match status" value="1"/>
</dbReference>
<feature type="binding site" evidence="1">
    <location>
        <position position="122"/>
    </location>
    <ligand>
        <name>Mg(2+)</name>
        <dbReference type="ChEBI" id="CHEBI:18420"/>
        <label>1</label>
    </ligand>
</feature>